<dbReference type="EMBL" id="BSSD01000004">
    <property type="protein sequence ID" value="GLW92479.1"/>
    <property type="molecule type" value="Genomic_DNA"/>
</dbReference>
<evidence type="ECO:0008006" key="5">
    <source>
        <dbReference type="Google" id="ProtNLM"/>
    </source>
</evidence>
<dbReference type="Pfam" id="PF00656">
    <property type="entry name" value="Peptidase_C14"/>
    <property type="match status" value="1"/>
</dbReference>
<dbReference type="Pfam" id="PF13449">
    <property type="entry name" value="Phytase-like"/>
    <property type="match status" value="1"/>
</dbReference>
<dbReference type="RefSeq" id="WP_285611036.1">
    <property type="nucleotide sequence ID" value="NZ_BSSD01000004.1"/>
</dbReference>
<dbReference type="InterPro" id="IPR045428">
    <property type="entry name" value="EACC1"/>
</dbReference>
<dbReference type="InterPro" id="IPR027372">
    <property type="entry name" value="Phytase-like_dom"/>
</dbReference>
<keyword evidence="4" id="KW-1185">Reference proteome</keyword>
<dbReference type="Pfam" id="PF19953">
    <property type="entry name" value="EACC1"/>
    <property type="match status" value="1"/>
</dbReference>
<evidence type="ECO:0000259" key="2">
    <source>
        <dbReference type="Pfam" id="PF13449"/>
    </source>
</evidence>
<dbReference type="GO" id="GO:0006508">
    <property type="term" value="P:proteolysis"/>
    <property type="evidence" value="ECO:0007669"/>
    <property type="project" value="InterPro"/>
</dbReference>
<evidence type="ECO:0000259" key="1">
    <source>
        <dbReference type="Pfam" id="PF00656"/>
    </source>
</evidence>
<reference evidence="3" key="1">
    <citation type="submission" date="2023-02" db="EMBL/GenBank/DDBJ databases">
        <title>Actinokineospora globicatena NBRC 15670.</title>
        <authorList>
            <person name="Ichikawa N."/>
            <person name="Sato H."/>
            <person name="Tonouchi N."/>
        </authorList>
    </citation>
    <scope>NUCLEOTIDE SEQUENCE</scope>
    <source>
        <strain evidence="3">NBRC 15670</strain>
    </source>
</reference>
<evidence type="ECO:0000313" key="3">
    <source>
        <dbReference type="EMBL" id="GLW92479.1"/>
    </source>
</evidence>
<comment type="caution">
    <text evidence="3">The sequence shown here is derived from an EMBL/GenBank/DDBJ whole genome shotgun (WGS) entry which is preliminary data.</text>
</comment>
<protein>
    <recommendedName>
        <fullName evidence="5">Caspase domain-containing protein</fullName>
    </recommendedName>
</protein>
<feature type="domain" description="Phytase-like" evidence="2">
    <location>
        <begin position="457"/>
        <end position="623"/>
    </location>
</feature>
<dbReference type="Gene3D" id="3.40.50.1460">
    <property type="match status" value="1"/>
</dbReference>
<dbReference type="NCBIfam" id="NF047832">
    <property type="entry name" value="caspase_w_EACC1"/>
    <property type="match status" value="1"/>
</dbReference>
<dbReference type="GO" id="GO:0004197">
    <property type="term" value="F:cysteine-type endopeptidase activity"/>
    <property type="evidence" value="ECO:0007669"/>
    <property type="project" value="InterPro"/>
</dbReference>
<dbReference type="Proteomes" id="UP001165042">
    <property type="component" value="Unassembled WGS sequence"/>
</dbReference>
<accession>A0A9W6VA01</accession>
<organism evidence="3 4">
    <name type="scientific">Actinokineospora globicatena</name>
    <dbReference type="NCBI Taxonomy" id="103729"/>
    <lineage>
        <taxon>Bacteria</taxon>
        <taxon>Bacillati</taxon>
        <taxon>Actinomycetota</taxon>
        <taxon>Actinomycetes</taxon>
        <taxon>Pseudonocardiales</taxon>
        <taxon>Pseudonocardiaceae</taxon>
        <taxon>Actinokineospora</taxon>
    </lineage>
</organism>
<dbReference type="SUPFAM" id="SSF50956">
    <property type="entry name" value="Thermostable phytase (3-phytase)"/>
    <property type="match status" value="1"/>
</dbReference>
<dbReference type="AlphaFoldDB" id="A0A9W6VA01"/>
<evidence type="ECO:0000313" key="4">
    <source>
        <dbReference type="Proteomes" id="UP001165042"/>
    </source>
</evidence>
<sequence>MDAIEFRFEAGDDEGSRDLRSLARHLAGDHELLANARVVVQSDAVASGEMGAAEFVMAAVSAVAGVGQLAVAVRAWRDQLNRPTGIRVVVPAGNRDAGDAVVDALRGATAQPVEPKARAEAQHRIDPANSACVLIGVDNYLDGDLPSLRAVHNNVEQLHGVLTDDAIWGIEPGRIRKVHNPRSAAELIRPIREMSELATDTLVVYYAGHGLKDLEENELYLALPGSVPGQPETAVRYKAVKQAIAQSRHALRVVIVLDCCYSGVALDGAMAQAVDDIRADAGIDDVRGSYLMCAAAPNRKALAPNPDKCTVFTGAVVDVLREGVADEPGPMLSLGVVFREVRRRLHRERSPEPQQQDQNQVGDLPFAHNIARAPKPEVVEAVPARRRRSWAAVVLTALVAFGAGYAVRPGIDLAQRLFPGPTAPPAAAVPPGGPCSPNATLLSYSDQLNGIAIGNEKVAGLSALAVSTKPGDPRIYALADNAPGRVFPLTLGNPGQLDVSAALATTLKGFSGPNPLGDIDSEGLVFEPEGDTVLVSTERPTNIRRFDITSGNEVPVAIRFPQNLQVDPDNPRAEASGRTIESLAMTPGGGHLFAGWEGPLSGDGDRQGRNLVRIQRFSRGEGRSYEPRLLALERQYIDGLRNA</sequence>
<name>A0A9W6VA01_9PSEU</name>
<gene>
    <name evidence="3" type="ORF">Aglo03_32950</name>
</gene>
<dbReference type="InterPro" id="IPR029030">
    <property type="entry name" value="Caspase-like_dom_sf"/>
</dbReference>
<proteinExistence type="predicted"/>
<feature type="domain" description="Peptidase C14 caspase" evidence="1">
    <location>
        <begin position="131"/>
        <end position="354"/>
    </location>
</feature>
<dbReference type="SUPFAM" id="SSF52129">
    <property type="entry name" value="Caspase-like"/>
    <property type="match status" value="1"/>
</dbReference>
<dbReference type="InterPro" id="IPR011600">
    <property type="entry name" value="Pept_C14_caspase"/>
</dbReference>